<sequence length="332" mass="35880">MAKRNLLLCFDAFGTLFRIKQPIERQYGDVARRQFGVAVDVPDSKLRAAFRAAFQEQSRAHPNYGRWTSGMGATAWWTRVIEETFRPFVPGSLPPGLAPQLLARFASSDGYAMDDGLVGSLRAWKEARRTQRQAYDRVVVGVITNSDDRVPGILSSFGLRVSPLRYGTADPLLFSSSSSSSAVSYDIDFHCMSYDVGVEKPDPAIFRAAESLLPAVLGGDRHGASQTVDLDDWDKVYVGDEAAKDVAGAHAAGWNAVLIQADEATTTTISTRQDGHGQRNDAVVRRLADCPPQPLGLLFGATGDKTTVVGVESAASFVEWLLASEADGHGGQ</sequence>
<keyword evidence="2" id="KW-1185">Reference proteome</keyword>
<dbReference type="Pfam" id="PF00702">
    <property type="entry name" value="Hydrolase"/>
    <property type="match status" value="1"/>
</dbReference>
<organism evidence="1 2">
    <name type="scientific">Sporothrix brasiliensis 5110</name>
    <dbReference type="NCBI Taxonomy" id="1398154"/>
    <lineage>
        <taxon>Eukaryota</taxon>
        <taxon>Fungi</taxon>
        <taxon>Dikarya</taxon>
        <taxon>Ascomycota</taxon>
        <taxon>Pezizomycotina</taxon>
        <taxon>Sordariomycetes</taxon>
        <taxon>Sordariomycetidae</taxon>
        <taxon>Ophiostomatales</taxon>
        <taxon>Ophiostomataceae</taxon>
        <taxon>Sporothrix</taxon>
    </lineage>
</organism>
<protein>
    <recommendedName>
        <fullName evidence="3">Haloacid dehalogenase</fullName>
    </recommendedName>
</protein>
<dbReference type="PANTHER" id="PTHR46191:SF2">
    <property type="entry name" value="HALOACID DEHALOGENASE-LIKE HYDROLASE DOMAIN-CONTAINING PROTEIN 3"/>
    <property type="match status" value="1"/>
</dbReference>
<dbReference type="Gene3D" id="1.10.150.720">
    <property type="entry name" value="Haloacid dehalogenase-like hydrolase"/>
    <property type="match status" value="1"/>
</dbReference>
<dbReference type="OrthoDB" id="444127at2759"/>
<dbReference type="HOGENOM" id="CLU_045011_8_0_1"/>
<dbReference type="GO" id="GO:0005634">
    <property type="term" value="C:nucleus"/>
    <property type="evidence" value="ECO:0007669"/>
    <property type="project" value="TreeGrafter"/>
</dbReference>
<dbReference type="InterPro" id="IPR023214">
    <property type="entry name" value="HAD_sf"/>
</dbReference>
<dbReference type="GeneID" id="63682093"/>
<dbReference type="AlphaFoldDB" id="A0A0C2ETM9"/>
<dbReference type="EMBL" id="AWTV01000008">
    <property type="protein sequence ID" value="KIH89879.1"/>
    <property type="molecule type" value="Genomic_DNA"/>
</dbReference>
<evidence type="ECO:0000313" key="1">
    <source>
        <dbReference type="EMBL" id="KIH89879.1"/>
    </source>
</evidence>
<comment type="caution">
    <text evidence="1">The sequence shown here is derived from an EMBL/GenBank/DDBJ whole genome shotgun (WGS) entry which is preliminary data.</text>
</comment>
<dbReference type="Proteomes" id="UP000031575">
    <property type="component" value="Unassembled WGS sequence"/>
</dbReference>
<dbReference type="SUPFAM" id="SSF56784">
    <property type="entry name" value="HAD-like"/>
    <property type="match status" value="1"/>
</dbReference>
<evidence type="ECO:0000313" key="2">
    <source>
        <dbReference type="Proteomes" id="UP000031575"/>
    </source>
</evidence>
<proteinExistence type="predicted"/>
<dbReference type="InterPro" id="IPR036412">
    <property type="entry name" value="HAD-like_sf"/>
</dbReference>
<dbReference type="VEuPathDB" id="FungiDB:SPBR_09046"/>
<dbReference type="InterPro" id="IPR044924">
    <property type="entry name" value="HAD-SF_hydro_IA_REG-2-like_cap"/>
</dbReference>
<dbReference type="Gene3D" id="3.40.50.1000">
    <property type="entry name" value="HAD superfamily/HAD-like"/>
    <property type="match status" value="1"/>
</dbReference>
<reference evidence="1 2" key="1">
    <citation type="journal article" date="2014" name="BMC Genomics">
        <title>Comparative genomics of the major fungal agents of human and animal Sporotrichosis: Sporothrix schenckii and Sporothrix brasiliensis.</title>
        <authorList>
            <person name="Teixeira M.M."/>
            <person name="de Almeida L.G."/>
            <person name="Kubitschek-Barreira P."/>
            <person name="Alves F.L."/>
            <person name="Kioshima E.S."/>
            <person name="Abadio A.K."/>
            <person name="Fernandes L."/>
            <person name="Derengowski L.S."/>
            <person name="Ferreira K.S."/>
            <person name="Souza R.C."/>
            <person name="Ruiz J.C."/>
            <person name="de Andrade N.C."/>
            <person name="Paes H.C."/>
            <person name="Nicola A.M."/>
            <person name="Albuquerque P."/>
            <person name="Gerber A.L."/>
            <person name="Martins V.P."/>
            <person name="Peconick L.D."/>
            <person name="Neto A.V."/>
            <person name="Chaucanez C.B."/>
            <person name="Silva P.A."/>
            <person name="Cunha O.L."/>
            <person name="de Oliveira F.F."/>
            <person name="dos Santos T.C."/>
            <person name="Barros A.L."/>
            <person name="Soares M.A."/>
            <person name="de Oliveira L.M."/>
            <person name="Marini M.M."/>
            <person name="Villalobos-Duno H."/>
            <person name="Cunha M.M."/>
            <person name="de Hoog S."/>
            <person name="da Silveira J.F."/>
            <person name="Henrissat B."/>
            <person name="Nino-Vega G.A."/>
            <person name="Cisalpino P.S."/>
            <person name="Mora-Montes H.M."/>
            <person name="Almeida S.R."/>
            <person name="Stajich J.E."/>
            <person name="Lopes-Bezerra L.M."/>
            <person name="Vasconcelos A.T."/>
            <person name="Felipe M.S."/>
        </authorList>
    </citation>
    <scope>NUCLEOTIDE SEQUENCE [LARGE SCALE GENOMIC DNA]</scope>
    <source>
        <strain evidence="1 2">5110</strain>
    </source>
</reference>
<evidence type="ECO:0008006" key="3">
    <source>
        <dbReference type="Google" id="ProtNLM"/>
    </source>
</evidence>
<name>A0A0C2ETM9_9PEZI</name>
<dbReference type="InterPro" id="IPR051828">
    <property type="entry name" value="HAD-like_hydrolase_domain"/>
</dbReference>
<dbReference type="PANTHER" id="PTHR46191">
    <property type="match status" value="1"/>
</dbReference>
<accession>A0A0C2ETM9</accession>
<gene>
    <name evidence="1" type="ORF">SPBR_09046</name>
</gene>
<dbReference type="RefSeq" id="XP_040617889.1">
    <property type="nucleotide sequence ID" value="XM_040767172.1"/>
</dbReference>